<dbReference type="GO" id="GO:0005829">
    <property type="term" value="C:cytosol"/>
    <property type="evidence" value="ECO:0007669"/>
    <property type="project" value="TreeGrafter"/>
</dbReference>
<keyword evidence="4 5" id="KW-0238">DNA-binding</keyword>
<dbReference type="InterPro" id="IPR001801">
    <property type="entry name" value="Histone_HNS"/>
</dbReference>
<dbReference type="PANTHER" id="PTHR38097">
    <property type="match status" value="1"/>
</dbReference>
<dbReference type="GO" id="GO:0003681">
    <property type="term" value="F:bent DNA binding"/>
    <property type="evidence" value="ECO:0007669"/>
    <property type="project" value="TreeGrafter"/>
</dbReference>
<dbReference type="Pfam" id="PF22470">
    <property type="entry name" value="Histone_HNS_N"/>
    <property type="match status" value="1"/>
</dbReference>
<comment type="similarity">
    <text evidence="2 5">Belongs to the histone-like protein H-NS family.</text>
</comment>
<dbReference type="EMBL" id="ACQL01000098">
    <property type="protein sequence ID" value="EER46937.1"/>
    <property type="molecule type" value="Genomic_DNA"/>
</dbReference>
<name>C5S2G9_9PAST</name>
<dbReference type="Gene3D" id="1.10.287.1050">
    <property type="entry name" value="H-NS histone-like proteins"/>
    <property type="match status" value="1"/>
</dbReference>
<gene>
    <name evidence="9" type="ORF">AM305_10341</name>
</gene>
<dbReference type="GO" id="GO:0030527">
    <property type="term" value="F:structural constituent of chromatin"/>
    <property type="evidence" value="ECO:0007669"/>
    <property type="project" value="InterPro"/>
</dbReference>
<feature type="domain" description="DNA-binding protein H-NS-like C-terminal" evidence="8">
    <location>
        <begin position="88"/>
        <end position="130"/>
    </location>
</feature>
<accession>C5S2G9</accession>
<evidence type="ECO:0000256" key="3">
    <source>
        <dbReference type="ARBA" id="ARBA00022490"/>
    </source>
</evidence>
<dbReference type="InterPro" id="IPR037150">
    <property type="entry name" value="H-NS_C_dom_sf"/>
</dbReference>
<reference evidence="9 10" key="1">
    <citation type="journal article" date="2010" name="Vet. Microbiol.">
        <title>Production of haemolysins by strains of the Actinobacillus minor/porcitonsillarum complex.</title>
        <authorList>
            <person name="Arya G."/>
            <person name="Niven D.F."/>
        </authorList>
    </citation>
    <scope>NUCLEOTIDE SEQUENCE [LARGE SCALE GENOMIC DNA]</scope>
    <source>
        <strain evidence="9 10">NM305</strain>
    </source>
</reference>
<dbReference type="OrthoDB" id="6088948at2"/>
<feature type="coiled-coil region" evidence="7">
    <location>
        <begin position="19"/>
        <end position="50"/>
    </location>
</feature>
<evidence type="ECO:0000256" key="2">
    <source>
        <dbReference type="ARBA" id="ARBA00010610"/>
    </source>
</evidence>
<dbReference type="PANTHER" id="PTHR38097:SF2">
    <property type="entry name" value="DNA-BINDING PROTEIN STPA"/>
    <property type="match status" value="1"/>
</dbReference>
<evidence type="ECO:0000256" key="6">
    <source>
        <dbReference type="PIRSR" id="PIRSR002096-1"/>
    </source>
</evidence>
<comment type="subcellular location">
    <subcellularLocation>
        <location evidence="1">Cytoplasm</location>
        <location evidence="1">Nucleoid</location>
    </subcellularLocation>
</comment>
<sequence length="130" mass="14685">MSDALKTLSNIRSLRVIARETSLEQLESLQEKLAIVIEEKREELKNQELEQAKFLEGLNKYKEMLAQDGISAEELVALLGGQVEKKARKSIAPRPAKYKFIDANGNEKTWTGQGRTPRELVGKNLADFEI</sequence>
<dbReference type="PIRSF" id="PIRSF002096">
    <property type="entry name" value="HnS"/>
    <property type="match status" value="1"/>
</dbReference>
<protein>
    <recommendedName>
        <fullName evidence="5">DNA-binding protein</fullName>
    </recommendedName>
</protein>
<dbReference type="GO" id="GO:0001217">
    <property type="term" value="F:DNA-binding transcription repressor activity"/>
    <property type="evidence" value="ECO:0007669"/>
    <property type="project" value="TreeGrafter"/>
</dbReference>
<feature type="DNA-binding region" evidence="6">
    <location>
        <begin position="113"/>
        <end position="118"/>
    </location>
</feature>
<keyword evidence="7" id="KW-0175">Coiled coil</keyword>
<dbReference type="Pfam" id="PF00816">
    <property type="entry name" value="Histone_HNS"/>
    <property type="match status" value="1"/>
</dbReference>
<dbReference type="RefSeq" id="WP_005824315.1">
    <property type="nucleotide sequence ID" value="NZ_ACQL01000098.1"/>
</dbReference>
<dbReference type="GO" id="GO:0046983">
    <property type="term" value="F:protein dimerization activity"/>
    <property type="evidence" value="ECO:0007669"/>
    <property type="project" value="InterPro"/>
</dbReference>
<dbReference type="eggNOG" id="COG2916">
    <property type="taxonomic scope" value="Bacteria"/>
</dbReference>
<evidence type="ECO:0000313" key="10">
    <source>
        <dbReference type="Proteomes" id="UP000005532"/>
    </source>
</evidence>
<dbReference type="InterPro" id="IPR054180">
    <property type="entry name" value="H-NS-like_N"/>
</dbReference>
<dbReference type="InterPro" id="IPR027454">
    <property type="entry name" value="Histone_HNS_N"/>
</dbReference>
<evidence type="ECO:0000256" key="4">
    <source>
        <dbReference type="ARBA" id="ARBA00023125"/>
    </source>
</evidence>
<dbReference type="InterPro" id="IPR027444">
    <property type="entry name" value="H-NS_C_dom"/>
</dbReference>
<dbReference type="GO" id="GO:0009295">
    <property type="term" value="C:nucleoid"/>
    <property type="evidence" value="ECO:0007669"/>
    <property type="project" value="UniProtKB-SubCell"/>
</dbReference>
<dbReference type="SMART" id="SM00528">
    <property type="entry name" value="HNS"/>
    <property type="match status" value="1"/>
</dbReference>
<evidence type="ECO:0000256" key="1">
    <source>
        <dbReference type="ARBA" id="ARBA00004453"/>
    </source>
</evidence>
<dbReference type="GO" id="GO:0003680">
    <property type="term" value="F:minor groove of adenine-thymine-rich DNA binding"/>
    <property type="evidence" value="ECO:0007669"/>
    <property type="project" value="TreeGrafter"/>
</dbReference>
<comment type="caution">
    <text evidence="9">The sequence shown here is derived from an EMBL/GenBank/DDBJ whole genome shotgun (WGS) entry which is preliminary data.</text>
</comment>
<dbReference type="GO" id="GO:0000976">
    <property type="term" value="F:transcription cis-regulatory region binding"/>
    <property type="evidence" value="ECO:0007669"/>
    <property type="project" value="TreeGrafter"/>
</dbReference>
<evidence type="ECO:0000256" key="5">
    <source>
        <dbReference type="PIRNR" id="PIRNR002096"/>
    </source>
</evidence>
<dbReference type="SUPFAM" id="SSF81273">
    <property type="entry name" value="H-NS histone-like proteins"/>
    <property type="match status" value="2"/>
</dbReference>
<evidence type="ECO:0000256" key="7">
    <source>
        <dbReference type="SAM" id="Coils"/>
    </source>
</evidence>
<proteinExistence type="inferred from homology"/>
<dbReference type="Proteomes" id="UP000005532">
    <property type="component" value="Unassembled WGS sequence"/>
</dbReference>
<organism evidence="9 10">
    <name type="scientific">Actinobacillus minor NM305</name>
    <dbReference type="NCBI Taxonomy" id="637911"/>
    <lineage>
        <taxon>Bacteria</taxon>
        <taxon>Pseudomonadati</taxon>
        <taxon>Pseudomonadota</taxon>
        <taxon>Gammaproteobacteria</taxon>
        <taxon>Pasteurellales</taxon>
        <taxon>Pasteurellaceae</taxon>
        <taxon>Actinobacillus</taxon>
    </lineage>
</organism>
<keyword evidence="3" id="KW-0963">Cytoplasm</keyword>
<dbReference type="Gene3D" id="4.10.430.10">
    <property type="entry name" value="Histone-like protein H-NS, C-terminal domain"/>
    <property type="match status" value="1"/>
</dbReference>
<dbReference type="GO" id="GO:0032993">
    <property type="term" value="C:protein-DNA complex"/>
    <property type="evidence" value="ECO:0007669"/>
    <property type="project" value="TreeGrafter"/>
</dbReference>
<evidence type="ECO:0000313" key="9">
    <source>
        <dbReference type="EMBL" id="EER46937.1"/>
    </source>
</evidence>
<dbReference type="AlphaFoldDB" id="C5S2G9"/>
<evidence type="ECO:0000259" key="8">
    <source>
        <dbReference type="SMART" id="SM00528"/>
    </source>
</evidence>